<evidence type="ECO:0000313" key="3">
    <source>
        <dbReference type="Proteomes" id="UP000002499"/>
    </source>
</evidence>
<keyword evidence="3" id="KW-1185">Reference proteome</keyword>
<sequence length="270" mass="29966">MFIPGNRSVSGMTVAQRERKRANDRRSQRASRARTRQHIQHLERELESLRNIRPEDGGNESAVIQELIRRNQELEIELIRLRSTSVSPLPANSNFGGIPVAGRVNAPNPADPLNTEASSTYLSEGIPPVDDRNPMASLMTLSSSSVADDFGEASGTSQNLVNYTMPNQYTRTGLSRSPPNSSMITTQYREYREESGTGIRRQELQYPAQTDMTPFAASTSTATSQVDMQPFARESGSGYRTDEYESEGQGPVQPLSWDHWQVDKPGGETE</sequence>
<name>E9E3C2_METAQ</name>
<dbReference type="Proteomes" id="UP000002499">
    <property type="component" value="Unassembled WGS sequence"/>
</dbReference>
<feature type="compositionally biased region" description="Basic residues" evidence="1">
    <location>
        <begin position="18"/>
        <end position="38"/>
    </location>
</feature>
<dbReference type="HOGENOM" id="CLU_1030893_0_0_1"/>
<dbReference type="PANTHER" id="PTHR37012:SF2">
    <property type="entry name" value="BZIP DOMAIN-CONTAINING PROTEIN-RELATED"/>
    <property type="match status" value="1"/>
</dbReference>
<reference evidence="2 3" key="1">
    <citation type="journal article" date="2011" name="PLoS Genet.">
        <title>Genome sequencing and comparative transcriptomics of the model entomopathogenic fungi Metarhizium anisopliae and M. acridum.</title>
        <authorList>
            <person name="Gao Q."/>
            <person name="Jin K."/>
            <person name="Ying S.H."/>
            <person name="Zhang Y."/>
            <person name="Xiao G."/>
            <person name="Shang Y."/>
            <person name="Duan Z."/>
            <person name="Hu X."/>
            <person name="Xie X.Q."/>
            <person name="Zhou G."/>
            <person name="Peng G."/>
            <person name="Luo Z."/>
            <person name="Huang W."/>
            <person name="Wang B."/>
            <person name="Fang W."/>
            <person name="Wang S."/>
            <person name="Zhong Y."/>
            <person name="Ma L.J."/>
            <person name="St Leger R.J."/>
            <person name="Zhao G.P."/>
            <person name="Pei Y."/>
            <person name="Feng M.G."/>
            <person name="Xia Y."/>
            <person name="Wang C."/>
        </authorList>
    </citation>
    <scope>NUCLEOTIDE SEQUENCE [LARGE SCALE GENOMIC DNA]</scope>
    <source>
        <strain evidence="2 3">CQMa 102</strain>
    </source>
</reference>
<dbReference type="OMA" id="DRNPMAS"/>
<dbReference type="OrthoDB" id="3535998at2759"/>
<proteinExistence type="predicted"/>
<evidence type="ECO:0000256" key="1">
    <source>
        <dbReference type="SAM" id="MobiDB-lite"/>
    </source>
</evidence>
<dbReference type="EMBL" id="GL698498">
    <property type="protein sequence ID" value="EFY89515.1"/>
    <property type="molecule type" value="Genomic_DNA"/>
</dbReference>
<evidence type="ECO:0000313" key="2">
    <source>
        <dbReference type="EMBL" id="EFY89515.1"/>
    </source>
</evidence>
<evidence type="ECO:0008006" key="4">
    <source>
        <dbReference type="Google" id="ProtNLM"/>
    </source>
</evidence>
<organism evidence="3">
    <name type="scientific">Metarhizium acridum (strain CQMa 102)</name>
    <dbReference type="NCBI Taxonomy" id="655827"/>
    <lineage>
        <taxon>Eukaryota</taxon>
        <taxon>Fungi</taxon>
        <taxon>Dikarya</taxon>
        <taxon>Ascomycota</taxon>
        <taxon>Pezizomycotina</taxon>
        <taxon>Sordariomycetes</taxon>
        <taxon>Hypocreomycetidae</taxon>
        <taxon>Hypocreales</taxon>
        <taxon>Clavicipitaceae</taxon>
        <taxon>Metarhizium</taxon>
    </lineage>
</organism>
<dbReference type="AlphaFoldDB" id="E9E3C2"/>
<protein>
    <recommendedName>
        <fullName evidence="4">BZIP domain-containing protein</fullName>
    </recommendedName>
</protein>
<dbReference type="InParanoid" id="E9E3C2"/>
<accession>E9E3C2</accession>
<dbReference type="PANTHER" id="PTHR37012">
    <property type="entry name" value="B-ZIP TRANSCRIPTION FACTOR (EUROFUNG)-RELATED"/>
    <property type="match status" value="1"/>
</dbReference>
<feature type="region of interest" description="Disordered" evidence="1">
    <location>
        <begin position="1"/>
        <end position="38"/>
    </location>
</feature>
<feature type="compositionally biased region" description="Basic and acidic residues" evidence="1">
    <location>
        <begin position="260"/>
        <end position="270"/>
    </location>
</feature>
<feature type="region of interest" description="Disordered" evidence="1">
    <location>
        <begin position="217"/>
        <end position="270"/>
    </location>
</feature>
<gene>
    <name evidence="2" type="ORF">MAC_04370</name>
</gene>